<protein>
    <submittedName>
        <fullName evidence="3">Acyltransferase</fullName>
    </submittedName>
</protein>
<sequence length="367" mass="41519">MARRFEALDAFRGLCALSVVLFHFRAVGSVTELPFFRGSELFVEFFFALSGFVLAHSYGFRSNLRFKSYIASRFFRLYPLYVCMLMVFIGLEVVKYIAYKTIGFSFNTLPFTGHGSLSEILPNLLMVQSWTAFTDPLSFNYPSWSISIEFYLYVLLFLTLHLFGRYKVWSWLTIAVMVLGLMGNNSTLLQPYVFNGLSCFFGGAFTYVVFTKVKHISIPFIAGSVIEVALLSTVAYLVSNEIADRYIYATLLFYFVVLFFAFESGAISKLLNRSVFQALGKWSYSIYLTHAAILFMVTSFALVGQKILGKDIAPMIEGARFIDLGSTFYNNVLVVSVLLIVIIVSITTYKYIELKGQALGKRVMSSK</sequence>
<keyword evidence="1" id="KW-0812">Transmembrane</keyword>
<dbReference type="InterPro" id="IPR002656">
    <property type="entry name" value="Acyl_transf_3_dom"/>
</dbReference>
<keyword evidence="1" id="KW-1133">Transmembrane helix</keyword>
<feature type="transmembrane region" description="Helical" evidence="1">
    <location>
        <begin position="217"/>
        <end position="239"/>
    </location>
</feature>
<reference evidence="3 4" key="1">
    <citation type="submission" date="2016-12" db="EMBL/GenBank/DDBJ databases">
        <title>Diversity of luminous bacteria.</title>
        <authorList>
            <person name="Yoshizawa S."/>
            <person name="Kogure K."/>
        </authorList>
    </citation>
    <scope>NUCLEOTIDE SEQUENCE [LARGE SCALE GENOMIC DNA]</scope>
    <source>
        <strain evidence="3 4">LC1-200</strain>
    </source>
</reference>
<dbReference type="AlphaFoldDB" id="A0A2S7VV85"/>
<keyword evidence="3" id="KW-0808">Transferase</keyword>
<evidence type="ECO:0000259" key="2">
    <source>
        <dbReference type="Pfam" id="PF01757"/>
    </source>
</evidence>
<dbReference type="RefSeq" id="WP_105059470.1">
    <property type="nucleotide sequence ID" value="NZ_MSCJ01000001.1"/>
</dbReference>
<feature type="transmembrane region" description="Helical" evidence="1">
    <location>
        <begin position="168"/>
        <end position="186"/>
    </location>
</feature>
<organism evidence="3 4">
    <name type="scientific">Photobacterium angustum</name>
    <dbReference type="NCBI Taxonomy" id="661"/>
    <lineage>
        <taxon>Bacteria</taxon>
        <taxon>Pseudomonadati</taxon>
        <taxon>Pseudomonadota</taxon>
        <taxon>Gammaproteobacteria</taxon>
        <taxon>Vibrionales</taxon>
        <taxon>Vibrionaceae</taxon>
        <taxon>Photobacterium</taxon>
    </lineage>
</organism>
<accession>A0A2S7VV85</accession>
<dbReference type="InterPro" id="IPR050879">
    <property type="entry name" value="Acyltransferase_3"/>
</dbReference>
<dbReference type="Pfam" id="PF01757">
    <property type="entry name" value="Acyl_transf_3"/>
    <property type="match status" value="1"/>
</dbReference>
<name>A0A2S7VV85_PHOAN</name>
<dbReference type="PANTHER" id="PTHR23028">
    <property type="entry name" value="ACETYLTRANSFERASE"/>
    <property type="match status" value="1"/>
</dbReference>
<feature type="transmembrane region" description="Helical" evidence="1">
    <location>
        <begin position="144"/>
        <end position="163"/>
    </location>
</feature>
<dbReference type="GO" id="GO:0016747">
    <property type="term" value="F:acyltransferase activity, transferring groups other than amino-acyl groups"/>
    <property type="evidence" value="ECO:0007669"/>
    <property type="project" value="InterPro"/>
</dbReference>
<dbReference type="Proteomes" id="UP000238730">
    <property type="component" value="Unassembled WGS sequence"/>
</dbReference>
<comment type="caution">
    <text evidence="3">The sequence shown here is derived from an EMBL/GenBank/DDBJ whole genome shotgun (WGS) entry which is preliminary data.</text>
</comment>
<keyword evidence="1" id="KW-0472">Membrane</keyword>
<evidence type="ECO:0000313" key="3">
    <source>
        <dbReference type="EMBL" id="PQJ66011.1"/>
    </source>
</evidence>
<evidence type="ECO:0000256" key="1">
    <source>
        <dbReference type="SAM" id="Phobius"/>
    </source>
</evidence>
<gene>
    <name evidence="3" type="ORF">BTO08_00490</name>
</gene>
<dbReference type="OrthoDB" id="9767863at2"/>
<evidence type="ECO:0000313" key="4">
    <source>
        <dbReference type="Proteomes" id="UP000238730"/>
    </source>
</evidence>
<feature type="transmembrane region" description="Helical" evidence="1">
    <location>
        <begin position="78"/>
        <end position="99"/>
    </location>
</feature>
<dbReference type="EMBL" id="MSCJ01000001">
    <property type="protein sequence ID" value="PQJ66011.1"/>
    <property type="molecule type" value="Genomic_DNA"/>
</dbReference>
<keyword evidence="3" id="KW-0012">Acyltransferase</keyword>
<feature type="transmembrane region" description="Helical" evidence="1">
    <location>
        <begin position="284"/>
        <end position="308"/>
    </location>
</feature>
<feature type="transmembrane region" description="Helical" evidence="1">
    <location>
        <begin position="328"/>
        <end position="352"/>
    </location>
</feature>
<feature type="transmembrane region" description="Helical" evidence="1">
    <location>
        <begin position="245"/>
        <end position="263"/>
    </location>
</feature>
<proteinExistence type="predicted"/>
<feature type="domain" description="Acyltransferase 3" evidence="2">
    <location>
        <begin position="6"/>
        <end position="348"/>
    </location>
</feature>
<feature type="transmembrane region" description="Helical" evidence="1">
    <location>
        <begin position="38"/>
        <end position="58"/>
    </location>
</feature>